<dbReference type="Pfam" id="PF03232">
    <property type="entry name" value="COQ7"/>
    <property type="match status" value="1"/>
</dbReference>
<sequence>MDKEKLITRLNWFYSLELNQVDFYTSQSSSFNKRYSGLVFERVSYIEQQHVDNIAHMIKELGANPSPLGDVLSPLIGSIAGKIISLTGLEDVLKINIMIENKAMKDYKELINTLKQKEHGHSELIKQLEYNFIDENLHTEWFKNKLSQLQSDESSLIN</sequence>
<proteinExistence type="predicted"/>
<dbReference type="InterPro" id="IPR009078">
    <property type="entry name" value="Ferritin-like_SF"/>
</dbReference>
<dbReference type="Gene3D" id="1.20.1260.10">
    <property type="match status" value="1"/>
</dbReference>
<dbReference type="Proteomes" id="UP000186102">
    <property type="component" value="Unassembled WGS sequence"/>
</dbReference>
<accession>A0A1Q8QWW9</accession>
<dbReference type="InterPro" id="IPR012347">
    <property type="entry name" value="Ferritin-like"/>
</dbReference>
<gene>
    <name evidence="1" type="ORF">DSOL_2324</name>
</gene>
<dbReference type="STRING" id="1888891.DSOL_2324"/>
<name>A0A1Q8QWW9_9FIRM</name>
<evidence type="ECO:0000313" key="1">
    <source>
        <dbReference type="EMBL" id="OLN31828.1"/>
    </source>
</evidence>
<dbReference type="SUPFAM" id="SSF47240">
    <property type="entry name" value="Ferritin-like"/>
    <property type="match status" value="1"/>
</dbReference>
<protein>
    <submittedName>
        <fullName evidence="1">Putative membrane protein</fullName>
    </submittedName>
</protein>
<dbReference type="CDD" id="cd00657">
    <property type="entry name" value="Ferritin_like"/>
    <property type="match status" value="1"/>
</dbReference>
<comment type="caution">
    <text evidence="1">The sequence shown here is derived from an EMBL/GenBank/DDBJ whole genome shotgun (WGS) entry which is preliminary data.</text>
</comment>
<dbReference type="OrthoDB" id="1723264at2"/>
<dbReference type="AlphaFoldDB" id="A0A1Q8QWW9"/>
<keyword evidence="2" id="KW-1185">Reference proteome</keyword>
<evidence type="ECO:0000313" key="2">
    <source>
        <dbReference type="Proteomes" id="UP000186102"/>
    </source>
</evidence>
<dbReference type="RefSeq" id="WP_075364945.1">
    <property type="nucleotide sequence ID" value="NZ_MLBF01000014.1"/>
</dbReference>
<reference evidence="1 2" key="1">
    <citation type="submission" date="2016-09" db="EMBL/GenBank/DDBJ databases">
        <title>Complete genome of Desulfosporosinus sp. OL.</title>
        <authorList>
            <person name="Mardanov A."/>
            <person name="Beletsky A."/>
            <person name="Panova A."/>
            <person name="Karnachuk O."/>
            <person name="Ravin N."/>
        </authorList>
    </citation>
    <scope>NUCLEOTIDE SEQUENCE [LARGE SCALE GENOMIC DNA]</scope>
    <source>
        <strain evidence="1 2">OL</strain>
    </source>
</reference>
<organism evidence="1 2">
    <name type="scientific">Desulfosporosinus metallidurans</name>
    <dbReference type="NCBI Taxonomy" id="1888891"/>
    <lineage>
        <taxon>Bacteria</taxon>
        <taxon>Bacillati</taxon>
        <taxon>Bacillota</taxon>
        <taxon>Clostridia</taxon>
        <taxon>Eubacteriales</taxon>
        <taxon>Desulfitobacteriaceae</taxon>
        <taxon>Desulfosporosinus</taxon>
    </lineage>
</organism>
<dbReference type="EMBL" id="MLBF01000014">
    <property type="protein sequence ID" value="OLN31828.1"/>
    <property type="molecule type" value="Genomic_DNA"/>
</dbReference>